<gene>
    <name evidence="6" type="ORF">E8E13_001489</name>
</gene>
<name>A0A9P4TB36_CURKU</name>
<dbReference type="GO" id="GO:0008270">
    <property type="term" value="F:zinc ion binding"/>
    <property type="evidence" value="ECO:0007669"/>
    <property type="project" value="UniProtKB-KW"/>
</dbReference>
<evidence type="ECO:0000256" key="3">
    <source>
        <dbReference type="ARBA" id="ARBA00022833"/>
    </source>
</evidence>
<dbReference type="GO" id="GO:0061630">
    <property type="term" value="F:ubiquitin protein ligase activity"/>
    <property type="evidence" value="ECO:0007669"/>
    <property type="project" value="TreeGrafter"/>
</dbReference>
<dbReference type="OrthoDB" id="8062037at2759"/>
<sequence length="375" mass="42553">MRPISRVSWRNTIGPAMSEAWANAQTSGVSKNFLPEMYAEYSNSLPSPRDMGLVFTCFFEMFNSLPTVMFQGASWIEHGEAIGKLSRFLMNLRRKEGVNIVLPRDPSRQLNNLVVAAMEAFFIIEDVAWEEAQTRARLLGSNLPRVVRLGQLRDYTWGITWICFSALMDTFLPLFRSRWTNLQFLEFTRGFEQGLDSTAIKIVVPLLDPQRQPLDYYDDFFMPNVDLDAVEDDDLGFEFVPTGPRIPLDAFCQPTDSTGDEDCVICGHPVAVCEAGDEAVVTACKHYFHAECLASWVNDSAAENSGTCPYCRTDMCEARSRALVDDNAVEEQDRYEEAVALRGYIHQWRDFTAPVQSPGFRRGVSKRPVEREDFL</sequence>
<keyword evidence="1" id="KW-0479">Metal-binding</keyword>
<evidence type="ECO:0000256" key="2">
    <source>
        <dbReference type="ARBA" id="ARBA00022771"/>
    </source>
</evidence>
<dbReference type="AlphaFoldDB" id="A0A9P4TB36"/>
<keyword evidence="7" id="KW-1185">Reference proteome</keyword>
<dbReference type="Proteomes" id="UP000801428">
    <property type="component" value="Unassembled WGS sequence"/>
</dbReference>
<accession>A0A9P4TB36</accession>
<dbReference type="InterPro" id="IPR013083">
    <property type="entry name" value="Znf_RING/FYVE/PHD"/>
</dbReference>
<proteinExistence type="predicted"/>
<evidence type="ECO:0000256" key="4">
    <source>
        <dbReference type="PROSITE-ProRule" id="PRU00175"/>
    </source>
</evidence>
<dbReference type="CDD" id="cd16448">
    <property type="entry name" value="RING-H2"/>
    <property type="match status" value="1"/>
</dbReference>
<dbReference type="Pfam" id="PF13639">
    <property type="entry name" value="zf-RING_2"/>
    <property type="match status" value="1"/>
</dbReference>
<dbReference type="GO" id="GO:0016567">
    <property type="term" value="P:protein ubiquitination"/>
    <property type="evidence" value="ECO:0007669"/>
    <property type="project" value="TreeGrafter"/>
</dbReference>
<keyword evidence="3" id="KW-0862">Zinc</keyword>
<dbReference type="SUPFAM" id="SSF57850">
    <property type="entry name" value="RING/U-box"/>
    <property type="match status" value="1"/>
</dbReference>
<comment type="caution">
    <text evidence="6">The sequence shown here is derived from an EMBL/GenBank/DDBJ whole genome shotgun (WGS) entry which is preliminary data.</text>
</comment>
<evidence type="ECO:0000256" key="1">
    <source>
        <dbReference type="ARBA" id="ARBA00022723"/>
    </source>
</evidence>
<dbReference type="Gene3D" id="3.30.40.10">
    <property type="entry name" value="Zinc/RING finger domain, C3HC4 (zinc finger)"/>
    <property type="match status" value="1"/>
</dbReference>
<dbReference type="InterPro" id="IPR001841">
    <property type="entry name" value="Znf_RING"/>
</dbReference>
<protein>
    <recommendedName>
        <fullName evidence="5">RING-type domain-containing protein</fullName>
    </recommendedName>
</protein>
<dbReference type="PANTHER" id="PTHR45969">
    <property type="entry name" value="RING ZINC FINGER PROTEIN-RELATED"/>
    <property type="match status" value="1"/>
</dbReference>
<dbReference type="PROSITE" id="PS50089">
    <property type="entry name" value="ZF_RING_2"/>
    <property type="match status" value="1"/>
</dbReference>
<reference evidence="6" key="1">
    <citation type="submission" date="2019-04" db="EMBL/GenBank/DDBJ databases">
        <title>Sequencing of skin fungus with MAO and IRED activity.</title>
        <authorList>
            <person name="Marsaioli A.J."/>
            <person name="Bonatto J.M.C."/>
            <person name="Reis Junior O."/>
        </authorList>
    </citation>
    <scope>NUCLEOTIDE SEQUENCE</scope>
    <source>
        <strain evidence="6">30M1</strain>
    </source>
</reference>
<organism evidence="6 7">
    <name type="scientific">Curvularia kusanoi</name>
    <name type="common">Cochliobolus kusanoi</name>
    <dbReference type="NCBI Taxonomy" id="90978"/>
    <lineage>
        <taxon>Eukaryota</taxon>
        <taxon>Fungi</taxon>
        <taxon>Dikarya</taxon>
        <taxon>Ascomycota</taxon>
        <taxon>Pezizomycotina</taxon>
        <taxon>Dothideomycetes</taxon>
        <taxon>Pleosporomycetidae</taxon>
        <taxon>Pleosporales</taxon>
        <taxon>Pleosporineae</taxon>
        <taxon>Pleosporaceae</taxon>
        <taxon>Curvularia</taxon>
    </lineage>
</organism>
<dbReference type="PANTHER" id="PTHR45969:SF69">
    <property type="entry name" value="FINGER DOMAIN PROTEIN, PUTATIVE (AFU_ORTHOLOGUE AFUA_3G12190)-RELATED"/>
    <property type="match status" value="1"/>
</dbReference>
<feature type="domain" description="RING-type" evidence="5">
    <location>
        <begin position="263"/>
        <end position="312"/>
    </location>
</feature>
<evidence type="ECO:0000259" key="5">
    <source>
        <dbReference type="PROSITE" id="PS50089"/>
    </source>
</evidence>
<evidence type="ECO:0000313" key="7">
    <source>
        <dbReference type="Proteomes" id="UP000801428"/>
    </source>
</evidence>
<keyword evidence="2 4" id="KW-0863">Zinc-finger</keyword>
<dbReference type="EMBL" id="SWKU01000016">
    <property type="protein sequence ID" value="KAF2999671.1"/>
    <property type="molecule type" value="Genomic_DNA"/>
</dbReference>
<evidence type="ECO:0000313" key="6">
    <source>
        <dbReference type="EMBL" id="KAF2999671.1"/>
    </source>
</evidence>
<dbReference type="SMART" id="SM00184">
    <property type="entry name" value="RING"/>
    <property type="match status" value="1"/>
</dbReference>